<dbReference type="STRING" id="27342.A0A0H2R248"/>
<name>A0A0H2R248_9AGAM</name>
<gene>
    <name evidence="1" type="ORF">SCHPADRAFT_709153</name>
</gene>
<dbReference type="Gene3D" id="2.80.10.50">
    <property type="match status" value="1"/>
</dbReference>
<proteinExistence type="predicted"/>
<evidence type="ECO:0000313" key="2">
    <source>
        <dbReference type="Proteomes" id="UP000053477"/>
    </source>
</evidence>
<dbReference type="AlphaFoldDB" id="A0A0H2R248"/>
<dbReference type="SUPFAM" id="SSF50370">
    <property type="entry name" value="Ricin B-like lectins"/>
    <property type="match status" value="1"/>
</dbReference>
<reference evidence="1 2" key="1">
    <citation type="submission" date="2015-04" db="EMBL/GenBank/DDBJ databases">
        <title>Complete genome sequence of Schizopora paradoxa KUC8140, a cosmopolitan wood degrader in East Asia.</title>
        <authorList>
            <consortium name="DOE Joint Genome Institute"/>
            <person name="Min B."/>
            <person name="Park H."/>
            <person name="Jang Y."/>
            <person name="Kim J.-J."/>
            <person name="Kim K.H."/>
            <person name="Pangilinan J."/>
            <person name="Lipzen A."/>
            <person name="Riley R."/>
            <person name="Grigoriev I.V."/>
            <person name="Spatafora J.W."/>
            <person name="Choi I.-G."/>
        </authorList>
    </citation>
    <scope>NUCLEOTIDE SEQUENCE [LARGE SCALE GENOMIC DNA]</scope>
    <source>
        <strain evidence="1 2">KUC8140</strain>
    </source>
</reference>
<keyword evidence="2" id="KW-1185">Reference proteome</keyword>
<dbReference type="EMBL" id="KQ086259">
    <property type="protein sequence ID" value="KLO05874.1"/>
    <property type="molecule type" value="Genomic_DNA"/>
</dbReference>
<dbReference type="OrthoDB" id="2602911at2759"/>
<evidence type="ECO:0000313" key="1">
    <source>
        <dbReference type="EMBL" id="KLO05874.1"/>
    </source>
</evidence>
<dbReference type="Proteomes" id="UP000053477">
    <property type="component" value="Unassembled WGS sequence"/>
</dbReference>
<dbReference type="InParanoid" id="A0A0H2R248"/>
<evidence type="ECO:0008006" key="3">
    <source>
        <dbReference type="Google" id="ProtNLM"/>
    </source>
</evidence>
<dbReference type="InterPro" id="IPR035992">
    <property type="entry name" value="Ricin_B-like_lectins"/>
</dbReference>
<organism evidence="1 2">
    <name type="scientific">Schizopora paradoxa</name>
    <dbReference type="NCBI Taxonomy" id="27342"/>
    <lineage>
        <taxon>Eukaryota</taxon>
        <taxon>Fungi</taxon>
        <taxon>Dikarya</taxon>
        <taxon>Basidiomycota</taxon>
        <taxon>Agaricomycotina</taxon>
        <taxon>Agaricomycetes</taxon>
        <taxon>Hymenochaetales</taxon>
        <taxon>Schizoporaceae</taxon>
        <taxon>Schizopora</taxon>
    </lineage>
</organism>
<accession>A0A0H2R248</accession>
<protein>
    <recommendedName>
        <fullName evidence="3">Ricin B lectin domain-containing protein</fullName>
    </recommendedName>
</protein>
<sequence>MTVQNIVQTGLYAIRNVETAGYVNLADGNTGTPLTSMADEDLQTILFNVVYLSNKNYSITSYIFPTNEAFAAAVPSNGEVVVAKSDSTQWEIKETNIKGNYLINPIQDNTLFWHLVSNLDGTKIKLSKDVSNASKWTFTIKQG</sequence>